<dbReference type="GO" id="GO:0016810">
    <property type="term" value="F:hydrolase activity, acting on carbon-nitrogen (but not peptide) bonds"/>
    <property type="evidence" value="ECO:0007669"/>
    <property type="project" value="InterPro"/>
</dbReference>
<dbReference type="Gene3D" id="2.30.40.10">
    <property type="entry name" value="Urease, subunit C, domain 1"/>
    <property type="match status" value="1"/>
</dbReference>
<sequence length="591" mass="65795">MALSPLLRWGSIISVIAAAVFAYSFQQHPFLFTGVHNDPLPVYCYQSVRTHDAAHPSAECFSVEDGIFRYVWTQDRKDSLHQVKGADISVSDGYAIPGLWDGHGHLLQYGEFLHSVDLFGSKSLDEVRDRIKTYLAANPGAGTKGQWLRGIGWDQSAFGRMPTANDIEQDDELRGIFMMLDRIDVHCSWVSQSVLNLLPEEIPDVPGGDVIRDPGPGVFCDNAMDMIMALWPKPGEEEKARAVKSAMKELNKVGLVGMHDAGVTADNARLYSELATSPDWTVRVYSMLECEKRNTFCPEATSQIALSDGMFGLRSVKLFADGALGSWGSAMLEPYSDHPWTSGSLLINASALTEVTKAWAREGYQVNIHAIGDLANRNAIDAFEAALKEQCEQENLADCQSNHRFRIEHSQIIHPDDQKRMHALGIIPSIQPTHATSDMKYAEERLGSKRTKEEAYRMKSVLDIKPILGSDFPVEPPNPFQGIYAAVTRKNPHTGLGPDPKNPSQGWHTQETLTLDEALLGFTQNVAYGAFAEQYAGSIRRGAFADWVVLDEPLEDMDVEKLRTLEVRETWVAGRRVYSRDEKQWPLTDAN</sequence>
<dbReference type="AlphaFoldDB" id="A0A0F9X9Y1"/>
<evidence type="ECO:0000313" key="3">
    <source>
        <dbReference type="Proteomes" id="UP000034112"/>
    </source>
</evidence>
<reference evidence="3" key="1">
    <citation type="journal article" date="2015" name="Genome Announc.">
        <title>Draft whole-genome sequence of the biocontrol agent Trichoderma harzianum T6776.</title>
        <authorList>
            <person name="Baroncelli R."/>
            <person name="Piaggeschi G."/>
            <person name="Fiorini L."/>
            <person name="Bertolini E."/>
            <person name="Zapparata A."/>
            <person name="Pe M.E."/>
            <person name="Sarrocco S."/>
            <person name="Vannacci G."/>
        </authorList>
    </citation>
    <scope>NUCLEOTIDE SEQUENCE [LARGE SCALE GENOMIC DNA]</scope>
    <source>
        <strain evidence="3">T6776</strain>
    </source>
</reference>
<comment type="caution">
    <text evidence="2">The sequence shown here is derived from an EMBL/GenBank/DDBJ whole genome shotgun (WGS) entry which is preliminary data.</text>
</comment>
<dbReference type="EMBL" id="JOKZ01000199">
    <property type="protein sequence ID" value="KKP01365.1"/>
    <property type="molecule type" value="Genomic_DNA"/>
</dbReference>
<dbReference type="PANTHER" id="PTHR22642:SF2">
    <property type="entry name" value="PROTEIN LONG AFTER FAR-RED 3"/>
    <property type="match status" value="1"/>
</dbReference>
<feature type="domain" description="Amidohydrolase 3" evidence="1">
    <location>
        <begin position="92"/>
        <end position="578"/>
    </location>
</feature>
<dbReference type="Pfam" id="PF07969">
    <property type="entry name" value="Amidohydro_3"/>
    <property type="match status" value="1"/>
</dbReference>
<protein>
    <submittedName>
        <fullName evidence="2">Amidohydrolase ytcJ-like protein</fullName>
    </submittedName>
</protein>
<dbReference type="OMA" id="VAWVGSE"/>
<dbReference type="SUPFAM" id="SSF51338">
    <property type="entry name" value="Composite domain of metallo-dependent hydrolases"/>
    <property type="match status" value="1"/>
</dbReference>
<gene>
    <name evidence="2" type="ORF">THAR02_06522</name>
</gene>
<dbReference type="SUPFAM" id="SSF51556">
    <property type="entry name" value="Metallo-dependent hydrolases"/>
    <property type="match status" value="1"/>
</dbReference>
<keyword evidence="2" id="KW-0378">Hydrolase</keyword>
<evidence type="ECO:0000313" key="2">
    <source>
        <dbReference type="EMBL" id="KKP01365.1"/>
    </source>
</evidence>
<organism evidence="2 3">
    <name type="scientific">Trichoderma harzianum</name>
    <name type="common">Hypocrea lixii</name>
    <dbReference type="NCBI Taxonomy" id="5544"/>
    <lineage>
        <taxon>Eukaryota</taxon>
        <taxon>Fungi</taxon>
        <taxon>Dikarya</taxon>
        <taxon>Ascomycota</taxon>
        <taxon>Pezizomycotina</taxon>
        <taxon>Sordariomycetes</taxon>
        <taxon>Hypocreomycetidae</taxon>
        <taxon>Hypocreales</taxon>
        <taxon>Hypocreaceae</taxon>
        <taxon>Trichoderma</taxon>
    </lineage>
</organism>
<dbReference type="Proteomes" id="UP000034112">
    <property type="component" value="Unassembled WGS sequence"/>
</dbReference>
<dbReference type="InterPro" id="IPR011059">
    <property type="entry name" value="Metal-dep_hydrolase_composite"/>
</dbReference>
<accession>A0A0F9X9Y1</accession>
<proteinExistence type="predicted"/>
<dbReference type="InterPro" id="IPR013108">
    <property type="entry name" value="Amidohydro_3"/>
</dbReference>
<dbReference type="InterPro" id="IPR033932">
    <property type="entry name" value="YtcJ-like"/>
</dbReference>
<dbReference type="PANTHER" id="PTHR22642">
    <property type="entry name" value="IMIDAZOLONEPROPIONASE"/>
    <property type="match status" value="1"/>
</dbReference>
<dbReference type="InterPro" id="IPR032466">
    <property type="entry name" value="Metal_Hydrolase"/>
</dbReference>
<dbReference type="Gene3D" id="3.10.310.70">
    <property type="match status" value="1"/>
</dbReference>
<dbReference type="CDD" id="cd01300">
    <property type="entry name" value="YtcJ_like"/>
    <property type="match status" value="1"/>
</dbReference>
<dbReference type="OrthoDB" id="3501663at2759"/>
<evidence type="ECO:0000259" key="1">
    <source>
        <dbReference type="Pfam" id="PF07969"/>
    </source>
</evidence>
<dbReference type="Gene3D" id="3.20.20.140">
    <property type="entry name" value="Metal-dependent hydrolases"/>
    <property type="match status" value="1"/>
</dbReference>
<name>A0A0F9X9Y1_TRIHA</name>